<dbReference type="Proteomes" id="UP000029120">
    <property type="component" value="Chromosome 5"/>
</dbReference>
<proteinExistence type="predicted"/>
<dbReference type="EMBL" id="CM002873">
    <property type="protein sequence ID" value="KFK34434.1"/>
    <property type="molecule type" value="Genomic_DNA"/>
</dbReference>
<evidence type="ECO:0000313" key="1">
    <source>
        <dbReference type="EMBL" id="KFK34434.1"/>
    </source>
</evidence>
<protein>
    <submittedName>
        <fullName evidence="1">Uncharacterized protein</fullName>
    </submittedName>
</protein>
<keyword evidence="2" id="KW-1185">Reference proteome</keyword>
<sequence length="66" mass="7291">MEDSRRRYSILSLVIARLKIQTLCLRSSGRTDDLVLILFLRQQICSGVFSSVGDSAIVVVCSRASS</sequence>
<reference evidence="2" key="1">
    <citation type="journal article" date="2015" name="Nat. Plants">
        <title>Genome expansion of Arabis alpina linked with retrotransposition and reduced symmetric DNA methylation.</title>
        <authorList>
            <person name="Willing E.M."/>
            <person name="Rawat V."/>
            <person name="Mandakova T."/>
            <person name="Maumus F."/>
            <person name="James G.V."/>
            <person name="Nordstroem K.J."/>
            <person name="Becker C."/>
            <person name="Warthmann N."/>
            <person name="Chica C."/>
            <person name="Szarzynska B."/>
            <person name="Zytnicki M."/>
            <person name="Albani M.C."/>
            <person name="Kiefer C."/>
            <person name="Bergonzi S."/>
            <person name="Castaings L."/>
            <person name="Mateos J.L."/>
            <person name="Berns M.C."/>
            <person name="Bujdoso N."/>
            <person name="Piofczyk T."/>
            <person name="de Lorenzo L."/>
            <person name="Barrero-Sicilia C."/>
            <person name="Mateos I."/>
            <person name="Piednoel M."/>
            <person name="Hagmann J."/>
            <person name="Chen-Min-Tao R."/>
            <person name="Iglesias-Fernandez R."/>
            <person name="Schuster S.C."/>
            <person name="Alonso-Blanco C."/>
            <person name="Roudier F."/>
            <person name="Carbonero P."/>
            <person name="Paz-Ares J."/>
            <person name="Davis S.J."/>
            <person name="Pecinka A."/>
            <person name="Quesneville H."/>
            <person name="Colot V."/>
            <person name="Lysak M.A."/>
            <person name="Weigel D."/>
            <person name="Coupland G."/>
            <person name="Schneeberger K."/>
        </authorList>
    </citation>
    <scope>NUCLEOTIDE SEQUENCE [LARGE SCALE GENOMIC DNA]</scope>
    <source>
        <strain evidence="2">cv. Pajares</strain>
    </source>
</reference>
<evidence type="ECO:0000313" key="2">
    <source>
        <dbReference type="Proteomes" id="UP000029120"/>
    </source>
</evidence>
<name>A0A087GX32_ARAAL</name>
<dbReference type="Gramene" id="KFK34434">
    <property type="protein sequence ID" value="KFK34434"/>
    <property type="gene ID" value="AALP_AA5G144500"/>
</dbReference>
<gene>
    <name evidence="1" type="ordered locus">AALP_Aa5g144500</name>
</gene>
<dbReference type="AlphaFoldDB" id="A0A087GX32"/>
<accession>A0A087GX32</accession>
<organism evidence="1 2">
    <name type="scientific">Arabis alpina</name>
    <name type="common">Alpine rock-cress</name>
    <dbReference type="NCBI Taxonomy" id="50452"/>
    <lineage>
        <taxon>Eukaryota</taxon>
        <taxon>Viridiplantae</taxon>
        <taxon>Streptophyta</taxon>
        <taxon>Embryophyta</taxon>
        <taxon>Tracheophyta</taxon>
        <taxon>Spermatophyta</taxon>
        <taxon>Magnoliopsida</taxon>
        <taxon>eudicotyledons</taxon>
        <taxon>Gunneridae</taxon>
        <taxon>Pentapetalae</taxon>
        <taxon>rosids</taxon>
        <taxon>malvids</taxon>
        <taxon>Brassicales</taxon>
        <taxon>Brassicaceae</taxon>
        <taxon>Arabideae</taxon>
        <taxon>Arabis</taxon>
    </lineage>
</organism>